<sequence length="671" mass="72678">MNLERSRKTFHQKANSYETRIQHLEEVVHLLLNRTNSHWPHLVSSAPQAASFRYSEDRGLIPVLSKTNASSLEANWRNRWPNRCIPPNSLTHRRNPSSNTRILSAVKLSNPLTQPLVTRDSSTHSARSLTPSLSDAKHSPTQSGHSPTYLHRSSEPKSCLHVGAGRSLFISPRPSITSCQSLSTSRTPLFDLRLNTDPGIVIHTTSSPQIQGSPLDVARPFSPELTSTRPPTPPTPLNPSTITPICQDPNSSDPLSSSPIATAHLPNITTVVEPQDLLLDSSAASVSFTVDAATTPTTSRPNADPKATTPAPPPLISPTPPAPMTSGSLPSTPEAKQHRVVRLHLTSPLTLQQKADQKNLSFRSRSSDRFPSSDCPASGKDKPNHTKLEMKPSTGDPLSRFSTTALSPPSKHPNLNSDDGLASFPSNDNLTSSSISPNRQFSSEGNQNEPNKNNNSKPVSVTDHQSPQSVIFTPPPPELTKVSDSPHPSDAYPLSTSSSTNCATVDTLVSKNATVEASSKEVIHINHPIIVASPASSFSIDSSSNSYPTIENKDVVSTDNQIAPEYSHTSLEYYNNIENYLKLSGVTETKKKKKKKKKKIINSGSTNSSSQPAGTITTPENLLPFPPADAPTAAVGSLAVMDENALAVLERHNDPRYRPIEDSEFIPFEDW</sequence>
<keyword evidence="4" id="KW-1185">Reference proteome</keyword>
<evidence type="ECO:0000313" key="2">
    <source>
        <dbReference type="EMBL" id="KAA1083557.1"/>
    </source>
</evidence>
<accession>A0A5B0N2T2</accession>
<proteinExistence type="predicted"/>
<evidence type="ECO:0000313" key="4">
    <source>
        <dbReference type="Proteomes" id="UP000324748"/>
    </source>
</evidence>
<feature type="compositionally biased region" description="Basic and acidic residues" evidence="1">
    <location>
        <begin position="379"/>
        <end position="390"/>
    </location>
</feature>
<dbReference type="EMBL" id="VSWC01000079">
    <property type="protein sequence ID" value="KAA1093959.1"/>
    <property type="molecule type" value="Genomic_DNA"/>
</dbReference>
<feature type="compositionally biased region" description="Polar residues" evidence="1">
    <location>
        <begin position="462"/>
        <end position="471"/>
    </location>
</feature>
<dbReference type="Proteomes" id="UP000324748">
    <property type="component" value="Unassembled WGS sequence"/>
</dbReference>
<feature type="region of interest" description="Disordered" evidence="1">
    <location>
        <begin position="113"/>
        <end position="155"/>
    </location>
</feature>
<gene>
    <name evidence="3" type="ORF">PGT21_004533</name>
    <name evidence="2" type="ORF">PGTUg99_036103</name>
</gene>
<feature type="compositionally biased region" description="Polar residues" evidence="1">
    <location>
        <begin position="347"/>
        <end position="360"/>
    </location>
</feature>
<feature type="compositionally biased region" description="Polar residues" evidence="1">
    <location>
        <begin position="424"/>
        <end position="443"/>
    </location>
</feature>
<evidence type="ECO:0000313" key="5">
    <source>
        <dbReference type="Proteomes" id="UP000325313"/>
    </source>
</evidence>
<feature type="region of interest" description="Disordered" evidence="1">
    <location>
        <begin position="204"/>
        <end position="260"/>
    </location>
</feature>
<feature type="compositionally biased region" description="Polar residues" evidence="1">
    <location>
        <begin position="113"/>
        <end position="146"/>
    </location>
</feature>
<feature type="compositionally biased region" description="Polar residues" evidence="1">
    <location>
        <begin position="400"/>
        <end position="417"/>
    </location>
</feature>
<protein>
    <submittedName>
        <fullName evidence="2">Uncharacterized protein</fullName>
    </submittedName>
</protein>
<name>A0A5B0N2T2_PUCGR</name>
<feature type="compositionally biased region" description="Low complexity" evidence="1">
    <location>
        <begin position="361"/>
        <end position="374"/>
    </location>
</feature>
<feature type="compositionally biased region" description="Low complexity" evidence="1">
    <location>
        <begin position="444"/>
        <end position="461"/>
    </location>
</feature>
<dbReference type="EMBL" id="VDEP01000438">
    <property type="protein sequence ID" value="KAA1083557.1"/>
    <property type="molecule type" value="Genomic_DNA"/>
</dbReference>
<dbReference type="Proteomes" id="UP000325313">
    <property type="component" value="Unassembled WGS sequence"/>
</dbReference>
<evidence type="ECO:0000256" key="1">
    <source>
        <dbReference type="SAM" id="MobiDB-lite"/>
    </source>
</evidence>
<evidence type="ECO:0000313" key="3">
    <source>
        <dbReference type="EMBL" id="KAA1093959.1"/>
    </source>
</evidence>
<feature type="compositionally biased region" description="Pro residues" evidence="1">
    <location>
        <begin position="310"/>
        <end position="323"/>
    </location>
</feature>
<feature type="region of interest" description="Disordered" evidence="1">
    <location>
        <begin position="293"/>
        <end position="500"/>
    </location>
</feature>
<feature type="compositionally biased region" description="Polar residues" evidence="1">
    <location>
        <begin position="602"/>
        <end position="620"/>
    </location>
</feature>
<reference evidence="4 5" key="1">
    <citation type="submission" date="2019-05" db="EMBL/GenBank/DDBJ databases">
        <title>Emergence of the Ug99 lineage of the wheat stem rust pathogen through somatic hybridization.</title>
        <authorList>
            <person name="Li F."/>
            <person name="Upadhyaya N.M."/>
            <person name="Sperschneider J."/>
            <person name="Matny O."/>
            <person name="Nguyen-Phuc H."/>
            <person name="Mago R."/>
            <person name="Raley C."/>
            <person name="Miller M.E."/>
            <person name="Silverstein K.A.T."/>
            <person name="Henningsen E."/>
            <person name="Hirsch C.D."/>
            <person name="Visser B."/>
            <person name="Pretorius Z.A."/>
            <person name="Steffenson B.J."/>
            <person name="Schwessinger B."/>
            <person name="Dodds P.N."/>
            <person name="Figueroa M."/>
        </authorList>
    </citation>
    <scope>NUCLEOTIDE SEQUENCE [LARGE SCALE GENOMIC DNA]</scope>
    <source>
        <strain evidence="3">21-0</strain>
        <strain evidence="2 5">Ug99</strain>
    </source>
</reference>
<dbReference type="AlphaFoldDB" id="A0A5B0N2T2"/>
<feature type="region of interest" description="Disordered" evidence="1">
    <location>
        <begin position="593"/>
        <end position="628"/>
    </location>
</feature>
<comment type="caution">
    <text evidence="2">The sequence shown here is derived from an EMBL/GenBank/DDBJ whole genome shotgun (WGS) entry which is preliminary data.</text>
</comment>
<organism evidence="2 5">
    <name type="scientific">Puccinia graminis f. sp. tritici</name>
    <dbReference type="NCBI Taxonomy" id="56615"/>
    <lineage>
        <taxon>Eukaryota</taxon>
        <taxon>Fungi</taxon>
        <taxon>Dikarya</taxon>
        <taxon>Basidiomycota</taxon>
        <taxon>Pucciniomycotina</taxon>
        <taxon>Pucciniomycetes</taxon>
        <taxon>Pucciniales</taxon>
        <taxon>Pucciniaceae</taxon>
        <taxon>Puccinia</taxon>
    </lineage>
</organism>
<feature type="compositionally biased region" description="Low complexity" evidence="1">
    <location>
        <begin position="238"/>
        <end position="259"/>
    </location>
</feature>